<organism evidence="6 7">
    <name type="scientific">Chitiniphilus shinanonensis</name>
    <dbReference type="NCBI Taxonomy" id="553088"/>
    <lineage>
        <taxon>Bacteria</taxon>
        <taxon>Pseudomonadati</taxon>
        <taxon>Pseudomonadota</taxon>
        <taxon>Betaproteobacteria</taxon>
        <taxon>Neisseriales</taxon>
        <taxon>Chitinibacteraceae</taxon>
        <taxon>Chitiniphilus</taxon>
    </lineage>
</organism>
<protein>
    <recommendedName>
        <fullName evidence="4">Peptidyl-prolyl cis-trans isomerase</fullName>
        <shortName evidence="4">PPIase</shortName>
        <ecNumber evidence="4">5.2.1.8</ecNumber>
    </recommendedName>
</protein>
<dbReference type="Pfam" id="PF00160">
    <property type="entry name" value="Pro_isomerase"/>
    <property type="match status" value="1"/>
</dbReference>
<dbReference type="Gene3D" id="2.40.100.10">
    <property type="entry name" value="Cyclophilin-like"/>
    <property type="match status" value="1"/>
</dbReference>
<gene>
    <name evidence="6" type="primary">ppiA</name>
    <name evidence="6" type="ORF">GCM10007860_24640</name>
</gene>
<proteinExistence type="inferred from homology"/>
<evidence type="ECO:0000256" key="2">
    <source>
        <dbReference type="ARBA" id="ARBA00023110"/>
    </source>
</evidence>
<dbReference type="PROSITE" id="PS00170">
    <property type="entry name" value="CSA_PPIASE_1"/>
    <property type="match status" value="1"/>
</dbReference>
<dbReference type="InterPro" id="IPR044665">
    <property type="entry name" value="E_coli_cyclophilin_A-like"/>
</dbReference>
<feature type="signal peptide" evidence="4">
    <location>
        <begin position="1"/>
        <end position="18"/>
    </location>
</feature>
<feature type="chain" id="PRO_5044988892" description="Peptidyl-prolyl cis-trans isomerase" evidence="4">
    <location>
        <begin position="19"/>
        <end position="197"/>
    </location>
</feature>
<dbReference type="RefSeq" id="WP_018749208.1">
    <property type="nucleotide sequence ID" value="NZ_BAABUF010000013.1"/>
</dbReference>
<dbReference type="InterPro" id="IPR020892">
    <property type="entry name" value="Cyclophilin-type_PPIase_CS"/>
</dbReference>
<accession>A0ABQ6BZI7</accession>
<feature type="domain" description="PPIase cyclophilin-type" evidence="5">
    <location>
        <begin position="30"/>
        <end position="181"/>
    </location>
</feature>
<sequence length="197" mass="21180">MKSLLCAVLLCFAGSALAADPQVELVTSKGKIVLELYPEKAPASVANFLQYVKDKHYDGTVFHRVVRDFVIQGGGYTANGEQKPTRAPIKNEAKATVEAGLKNDRGTVAMARTGDPHSATSQFYVNLKNNDSLNWPSFDGWGYTVFGKVVSGMNVVDEIAKVQTMPGDAPAEPIVIQSARELPAKNETKAAKPAKAK</sequence>
<dbReference type="GO" id="GO:0016853">
    <property type="term" value="F:isomerase activity"/>
    <property type="evidence" value="ECO:0007669"/>
    <property type="project" value="UniProtKB-KW"/>
</dbReference>
<dbReference type="EMBL" id="BSOZ01000042">
    <property type="protein sequence ID" value="GLS05313.1"/>
    <property type="molecule type" value="Genomic_DNA"/>
</dbReference>
<dbReference type="PROSITE" id="PS50072">
    <property type="entry name" value="CSA_PPIASE_2"/>
    <property type="match status" value="1"/>
</dbReference>
<dbReference type="Proteomes" id="UP001156836">
    <property type="component" value="Unassembled WGS sequence"/>
</dbReference>
<comment type="caution">
    <text evidence="6">The sequence shown here is derived from an EMBL/GenBank/DDBJ whole genome shotgun (WGS) entry which is preliminary data.</text>
</comment>
<dbReference type="PRINTS" id="PR00153">
    <property type="entry name" value="CSAPPISMRASE"/>
</dbReference>
<keyword evidence="3 4" id="KW-0413">Isomerase</keyword>
<dbReference type="SUPFAM" id="SSF50891">
    <property type="entry name" value="Cyclophilin-like"/>
    <property type="match status" value="1"/>
</dbReference>
<keyword evidence="7" id="KW-1185">Reference proteome</keyword>
<evidence type="ECO:0000313" key="6">
    <source>
        <dbReference type="EMBL" id="GLS05313.1"/>
    </source>
</evidence>
<comment type="similarity">
    <text evidence="1 4">Belongs to the cyclophilin-type PPIase family.</text>
</comment>
<keyword evidence="4" id="KW-0732">Signal</keyword>
<evidence type="ECO:0000313" key="7">
    <source>
        <dbReference type="Proteomes" id="UP001156836"/>
    </source>
</evidence>
<evidence type="ECO:0000256" key="1">
    <source>
        <dbReference type="ARBA" id="ARBA00007365"/>
    </source>
</evidence>
<comment type="function">
    <text evidence="4">PPIases accelerate the folding of proteins. It catalyzes the cis-trans isomerization of proline imidic peptide bonds in oligopeptides.</text>
</comment>
<evidence type="ECO:0000259" key="5">
    <source>
        <dbReference type="PROSITE" id="PS50072"/>
    </source>
</evidence>
<evidence type="ECO:0000256" key="4">
    <source>
        <dbReference type="RuleBase" id="RU363019"/>
    </source>
</evidence>
<dbReference type="InterPro" id="IPR029000">
    <property type="entry name" value="Cyclophilin-like_dom_sf"/>
</dbReference>
<dbReference type="EC" id="5.2.1.8" evidence="4"/>
<dbReference type="InterPro" id="IPR002130">
    <property type="entry name" value="Cyclophilin-type_PPIase_dom"/>
</dbReference>
<name>A0ABQ6BZI7_9NEIS</name>
<reference evidence="7" key="1">
    <citation type="journal article" date="2019" name="Int. J. Syst. Evol. Microbiol.">
        <title>The Global Catalogue of Microorganisms (GCM) 10K type strain sequencing project: providing services to taxonomists for standard genome sequencing and annotation.</title>
        <authorList>
            <consortium name="The Broad Institute Genomics Platform"/>
            <consortium name="The Broad Institute Genome Sequencing Center for Infectious Disease"/>
            <person name="Wu L."/>
            <person name="Ma J."/>
        </authorList>
    </citation>
    <scope>NUCLEOTIDE SEQUENCE [LARGE SCALE GENOMIC DNA]</scope>
    <source>
        <strain evidence="7">NBRC 104970</strain>
    </source>
</reference>
<comment type="catalytic activity">
    <reaction evidence="4">
        <text>[protein]-peptidylproline (omega=180) = [protein]-peptidylproline (omega=0)</text>
        <dbReference type="Rhea" id="RHEA:16237"/>
        <dbReference type="Rhea" id="RHEA-COMP:10747"/>
        <dbReference type="Rhea" id="RHEA-COMP:10748"/>
        <dbReference type="ChEBI" id="CHEBI:83833"/>
        <dbReference type="ChEBI" id="CHEBI:83834"/>
        <dbReference type="EC" id="5.2.1.8"/>
    </reaction>
</comment>
<evidence type="ECO:0000256" key="3">
    <source>
        <dbReference type="ARBA" id="ARBA00023235"/>
    </source>
</evidence>
<dbReference type="PANTHER" id="PTHR43246">
    <property type="entry name" value="PEPTIDYL-PROLYL CIS-TRANS ISOMERASE CYP38, CHLOROPLASTIC"/>
    <property type="match status" value="1"/>
</dbReference>
<keyword evidence="2 4" id="KW-0697">Rotamase</keyword>